<evidence type="ECO:0000256" key="6">
    <source>
        <dbReference type="ARBA" id="ARBA00022692"/>
    </source>
</evidence>
<geneLocation type="mitochondrion" evidence="15"/>
<evidence type="ECO:0000256" key="10">
    <source>
        <dbReference type="ARBA" id="ARBA00023128"/>
    </source>
</evidence>
<dbReference type="InterPro" id="IPR001421">
    <property type="entry name" value="ATP8_metazoa"/>
</dbReference>
<keyword evidence="5 13" id="KW-0138">CF(0)</keyword>
<reference evidence="15" key="1">
    <citation type="journal article" date="2016" name="Sci. Rep.">
        <title>The first complete mitochondrial genome of Dacus longicornis (Diptera: Tephritidae) using next-generation sequencing and mitochondrial genome phylogeny of Dacini tribe.</title>
        <authorList>
            <person name="Jiang F."/>
            <person name="Pan X."/>
            <person name="Li X."/>
            <person name="Yu Y."/>
            <person name="Zhang J."/>
            <person name="Jiang H."/>
            <person name="Dou L."/>
            <person name="Zhu S."/>
        </authorList>
    </citation>
    <scope>NUCLEOTIDE SEQUENCE</scope>
</reference>
<dbReference type="AlphaFoldDB" id="A0A1L5BW24"/>
<evidence type="ECO:0000256" key="9">
    <source>
        <dbReference type="ARBA" id="ARBA00023065"/>
    </source>
</evidence>
<keyword evidence="11 14" id="KW-0472">Membrane</keyword>
<evidence type="ECO:0000256" key="14">
    <source>
        <dbReference type="SAM" id="Phobius"/>
    </source>
</evidence>
<evidence type="ECO:0000256" key="5">
    <source>
        <dbReference type="ARBA" id="ARBA00022547"/>
    </source>
</evidence>
<comment type="subcellular location">
    <subcellularLocation>
        <location evidence="1 13">Mitochondrion membrane</location>
        <topology evidence="1 13">Single-pass membrane protein</topology>
    </subcellularLocation>
</comment>
<evidence type="ECO:0000256" key="8">
    <source>
        <dbReference type="ARBA" id="ARBA00022989"/>
    </source>
</evidence>
<comment type="similarity">
    <text evidence="2 13">Belongs to the ATPase protein 8 family.</text>
</comment>
<sequence>MPQMAPIAWLSLFIIFSTIFILFNTMNYYSTTPQTPKSLVLQKYSTSPFNWKW</sequence>
<evidence type="ECO:0000256" key="3">
    <source>
        <dbReference type="ARBA" id="ARBA00011291"/>
    </source>
</evidence>
<dbReference type="RefSeq" id="YP_009334160.1">
    <property type="nucleotide sequence ID" value="NC_032690.1"/>
</dbReference>
<feature type="transmembrane region" description="Helical" evidence="14">
    <location>
        <begin position="6"/>
        <end position="29"/>
    </location>
</feature>
<evidence type="ECO:0000256" key="2">
    <source>
        <dbReference type="ARBA" id="ARBA00008892"/>
    </source>
</evidence>
<proteinExistence type="inferred from homology"/>
<evidence type="ECO:0000256" key="1">
    <source>
        <dbReference type="ARBA" id="ARBA00004304"/>
    </source>
</evidence>
<evidence type="ECO:0000256" key="11">
    <source>
        <dbReference type="ARBA" id="ARBA00023136"/>
    </source>
</evidence>
<protein>
    <recommendedName>
        <fullName evidence="13">ATP synthase complex subunit 8</fullName>
    </recommendedName>
</protein>
<organism evidence="15">
    <name type="scientific">Dacus longicornis</name>
    <dbReference type="NCBI Taxonomy" id="912007"/>
    <lineage>
        <taxon>Eukaryota</taxon>
        <taxon>Metazoa</taxon>
        <taxon>Ecdysozoa</taxon>
        <taxon>Arthropoda</taxon>
        <taxon>Hexapoda</taxon>
        <taxon>Insecta</taxon>
        <taxon>Pterygota</taxon>
        <taxon>Neoptera</taxon>
        <taxon>Endopterygota</taxon>
        <taxon>Diptera</taxon>
        <taxon>Brachycera</taxon>
        <taxon>Muscomorpha</taxon>
        <taxon>Tephritoidea</taxon>
        <taxon>Tephritidae</taxon>
        <taxon>Dacus</taxon>
    </lineage>
</organism>
<dbReference type="Pfam" id="PF00895">
    <property type="entry name" value="ATP-synt_8"/>
    <property type="match status" value="1"/>
</dbReference>
<gene>
    <name evidence="15" type="primary">ATP8</name>
</gene>
<evidence type="ECO:0000256" key="7">
    <source>
        <dbReference type="ARBA" id="ARBA00022781"/>
    </source>
</evidence>
<accession>A0A1L5BW24</accession>
<evidence type="ECO:0000256" key="4">
    <source>
        <dbReference type="ARBA" id="ARBA00022448"/>
    </source>
</evidence>
<dbReference type="GO" id="GO:0015986">
    <property type="term" value="P:proton motive force-driven ATP synthesis"/>
    <property type="evidence" value="ECO:0007669"/>
    <property type="project" value="InterPro"/>
</dbReference>
<dbReference type="EMBL" id="KX345846">
    <property type="protein sequence ID" value="APL97146.1"/>
    <property type="molecule type" value="Genomic_DNA"/>
</dbReference>
<dbReference type="GO" id="GO:0031966">
    <property type="term" value="C:mitochondrial membrane"/>
    <property type="evidence" value="ECO:0007669"/>
    <property type="project" value="UniProtKB-SubCell"/>
</dbReference>
<keyword evidence="7 13" id="KW-0375">Hydrogen ion transport</keyword>
<keyword evidence="4 13" id="KW-0813">Transport</keyword>
<evidence type="ECO:0000256" key="12">
    <source>
        <dbReference type="ARBA" id="ARBA00024864"/>
    </source>
</evidence>
<dbReference type="GO" id="GO:0045259">
    <property type="term" value="C:proton-transporting ATP synthase complex"/>
    <property type="evidence" value="ECO:0007669"/>
    <property type="project" value="UniProtKB-KW"/>
</dbReference>
<dbReference type="GeneID" id="30765280"/>
<evidence type="ECO:0000313" key="15">
    <source>
        <dbReference type="EMBL" id="APL97146.1"/>
    </source>
</evidence>
<keyword evidence="9 13" id="KW-0406">Ion transport</keyword>
<keyword evidence="10 13" id="KW-0496">Mitochondrion</keyword>
<comment type="subunit">
    <text evidence="3">F-type ATPases have 2 components, CF(1) - the catalytic core - and CF(0) - the membrane proton channel.</text>
</comment>
<name>A0A1L5BW24_9MUSC</name>
<comment type="function">
    <text evidence="12">Mitochondrial membrane ATP synthase (F(1)F(0) ATP synthase or Complex V) produces ATP from ADP in the presence of a proton gradient across the membrane which is generated by electron transport complexes of the respiratory chain. F-type ATPases consist of two structural domains, F(1) - containing the extramembraneous catalytic core and F(0) - containing the membrane proton channel, linked together by a central stalk and a peripheral stalk. During catalysis, ATP synthesis in the catalytic domain of F(1) is coupled via a rotary mechanism of the central stalk subunits to proton translocation. Part of the complex F(0) domain. Minor subunit located with subunit a in the membrane.</text>
</comment>
<evidence type="ECO:0000256" key="13">
    <source>
        <dbReference type="RuleBase" id="RU003661"/>
    </source>
</evidence>
<keyword evidence="8 14" id="KW-1133">Transmembrane helix</keyword>
<dbReference type="CTD" id="4509"/>
<dbReference type="GO" id="GO:0015078">
    <property type="term" value="F:proton transmembrane transporter activity"/>
    <property type="evidence" value="ECO:0007669"/>
    <property type="project" value="InterPro"/>
</dbReference>
<keyword evidence="6 13" id="KW-0812">Transmembrane</keyword>